<sequence length="214" mass="22914">MDMEKLRQGLRKLTENRNSIKLLAVIMIIITAFLFYGMKEKNDTITVSEGFPAAKEDAGERKSSSEGILYVDVGGAVARPGVYKMNSGDRVFEAIEKAGGLTKKADTSALNQAEEVKDGQKIQIPEKGETAGAPGTGTAENSLSASVSAPGDKININTADSTALQQISGVGPATAQKIIDYRTQNGPFKRIEDLKNVSGIGEKTFEKMKENITI</sequence>
<evidence type="ECO:0000256" key="1">
    <source>
        <dbReference type="SAM" id="MobiDB-lite"/>
    </source>
</evidence>
<feature type="compositionally biased region" description="Low complexity" evidence="1">
    <location>
        <begin position="130"/>
        <end position="140"/>
    </location>
</feature>
<dbReference type="GO" id="GO:0015627">
    <property type="term" value="C:type II protein secretion system complex"/>
    <property type="evidence" value="ECO:0007669"/>
    <property type="project" value="TreeGrafter"/>
</dbReference>
<dbReference type="GO" id="GO:0003677">
    <property type="term" value="F:DNA binding"/>
    <property type="evidence" value="ECO:0007669"/>
    <property type="project" value="InterPro"/>
</dbReference>
<evidence type="ECO:0000313" key="4">
    <source>
        <dbReference type="EMBL" id="MST52084.1"/>
    </source>
</evidence>
<dbReference type="InterPro" id="IPR003583">
    <property type="entry name" value="Hlx-hairpin-Hlx_DNA-bd_motif"/>
</dbReference>
<evidence type="ECO:0000259" key="3">
    <source>
        <dbReference type="SMART" id="SM00278"/>
    </source>
</evidence>
<reference evidence="4 5" key="1">
    <citation type="submission" date="2019-08" db="EMBL/GenBank/DDBJ databases">
        <title>In-depth cultivation of the pig gut microbiome towards novel bacterial diversity and tailored functional studies.</title>
        <authorList>
            <person name="Wylensek D."/>
            <person name="Hitch T.C.A."/>
            <person name="Clavel T."/>
        </authorList>
    </citation>
    <scope>NUCLEOTIDE SEQUENCE [LARGE SCALE GENOMIC DNA]</scope>
    <source>
        <strain evidence="4 5">WCA-MUC-591-APC-3H</strain>
    </source>
</reference>
<dbReference type="Pfam" id="PF12836">
    <property type="entry name" value="HHH_3"/>
    <property type="match status" value="1"/>
</dbReference>
<dbReference type="InterPro" id="IPR051675">
    <property type="entry name" value="Endo/Exo/Phosphatase_dom_1"/>
</dbReference>
<keyword evidence="2" id="KW-0472">Membrane</keyword>
<dbReference type="Gene3D" id="3.10.560.10">
    <property type="entry name" value="Outer membrane lipoprotein wza domain like"/>
    <property type="match status" value="1"/>
</dbReference>
<dbReference type="GO" id="GO:0015628">
    <property type="term" value="P:protein secretion by the type II secretion system"/>
    <property type="evidence" value="ECO:0007669"/>
    <property type="project" value="TreeGrafter"/>
</dbReference>
<comment type="caution">
    <text evidence="4">The sequence shown here is derived from an EMBL/GenBank/DDBJ whole genome shotgun (WGS) entry which is preliminary data.</text>
</comment>
<feature type="domain" description="Helix-hairpin-helix DNA-binding motif class 1" evidence="3">
    <location>
        <begin position="162"/>
        <end position="181"/>
    </location>
</feature>
<dbReference type="Gene3D" id="1.10.150.310">
    <property type="entry name" value="Tex RuvX-like domain-like"/>
    <property type="match status" value="1"/>
</dbReference>
<dbReference type="AlphaFoldDB" id="A0A6L5Y5I8"/>
<keyword evidence="2" id="KW-0812">Transmembrane</keyword>
<dbReference type="SMART" id="SM00278">
    <property type="entry name" value="HhH1"/>
    <property type="match status" value="2"/>
</dbReference>
<gene>
    <name evidence="4" type="ORF">FYJ64_07140</name>
</gene>
<accession>A0A6L5Y5I8</accession>
<dbReference type="PANTHER" id="PTHR21180:SF32">
    <property type="entry name" value="ENDONUCLEASE_EXONUCLEASE_PHOSPHATASE FAMILY DOMAIN-CONTAINING PROTEIN 1"/>
    <property type="match status" value="1"/>
</dbReference>
<dbReference type="NCBIfam" id="TIGR00426">
    <property type="entry name" value="competence protein ComEA helix-hairpin-helix repeat region"/>
    <property type="match status" value="1"/>
</dbReference>
<protein>
    <recommendedName>
        <fullName evidence="3">Helix-hairpin-helix DNA-binding motif class 1 domain-containing protein</fullName>
    </recommendedName>
</protein>
<feature type="transmembrane region" description="Helical" evidence="2">
    <location>
        <begin position="20"/>
        <end position="38"/>
    </location>
</feature>
<organism evidence="4 5">
    <name type="scientific">Hornefia butyriciproducens</name>
    <dbReference type="NCBI Taxonomy" id="2652293"/>
    <lineage>
        <taxon>Bacteria</taxon>
        <taxon>Bacillati</taxon>
        <taxon>Bacillota</taxon>
        <taxon>Clostridia</taxon>
        <taxon>Peptostreptococcales</taxon>
        <taxon>Anaerovoracaceae</taxon>
        <taxon>Hornefia</taxon>
    </lineage>
</organism>
<dbReference type="Pfam" id="PF10531">
    <property type="entry name" value="SLBB"/>
    <property type="match status" value="1"/>
</dbReference>
<proteinExistence type="predicted"/>
<dbReference type="Proteomes" id="UP000474676">
    <property type="component" value="Unassembled WGS sequence"/>
</dbReference>
<evidence type="ECO:0000256" key="2">
    <source>
        <dbReference type="SAM" id="Phobius"/>
    </source>
</evidence>
<dbReference type="InterPro" id="IPR004509">
    <property type="entry name" value="Competence_ComEA_HhH"/>
</dbReference>
<dbReference type="PANTHER" id="PTHR21180">
    <property type="entry name" value="ENDONUCLEASE/EXONUCLEASE/PHOSPHATASE FAMILY DOMAIN-CONTAINING PROTEIN 1"/>
    <property type="match status" value="1"/>
</dbReference>
<feature type="region of interest" description="Disordered" evidence="1">
    <location>
        <begin position="113"/>
        <end position="146"/>
    </location>
</feature>
<dbReference type="GO" id="GO:0006281">
    <property type="term" value="P:DNA repair"/>
    <property type="evidence" value="ECO:0007669"/>
    <property type="project" value="InterPro"/>
</dbReference>
<name>A0A6L5Y5I8_9FIRM</name>
<dbReference type="InterPro" id="IPR019554">
    <property type="entry name" value="Soluble_ligand-bd"/>
</dbReference>
<dbReference type="InterPro" id="IPR010994">
    <property type="entry name" value="RuvA_2-like"/>
</dbReference>
<feature type="compositionally biased region" description="Basic and acidic residues" evidence="1">
    <location>
        <begin position="114"/>
        <end position="129"/>
    </location>
</feature>
<keyword evidence="5" id="KW-1185">Reference proteome</keyword>
<keyword evidence="2" id="KW-1133">Transmembrane helix</keyword>
<feature type="domain" description="Helix-hairpin-helix DNA-binding motif class 1" evidence="3">
    <location>
        <begin position="192"/>
        <end position="211"/>
    </location>
</feature>
<dbReference type="SUPFAM" id="SSF47781">
    <property type="entry name" value="RuvA domain 2-like"/>
    <property type="match status" value="1"/>
</dbReference>
<dbReference type="EMBL" id="VUMZ01000006">
    <property type="protein sequence ID" value="MST52084.1"/>
    <property type="molecule type" value="Genomic_DNA"/>
</dbReference>
<evidence type="ECO:0000313" key="5">
    <source>
        <dbReference type="Proteomes" id="UP000474676"/>
    </source>
</evidence>